<dbReference type="Pfam" id="PF07575">
    <property type="entry name" value="Nucleopor_Nup85"/>
    <property type="match status" value="1"/>
</dbReference>
<name>A0A3R6YV78_9STRA</name>
<accession>A0A3R6YV78</accession>
<comment type="subcellular location">
    <subcellularLocation>
        <location evidence="1 9">Nucleus</location>
        <location evidence="1 9">Nuclear pore complex</location>
    </subcellularLocation>
</comment>
<dbReference type="PANTHER" id="PTHR13373">
    <property type="entry name" value="FROUNT PROTEIN-RELATED"/>
    <property type="match status" value="1"/>
</dbReference>
<dbReference type="GO" id="GO:0017056">
    <property type="term" value="F:structural constituent of nuclear pore"/>
    <property type="evidence" value="ECO:0007669"/>
    <property type="project" value="TreeGrafter"/>
</dbReference>
<keyword evidence="4 9" id="KW-0509">mRNA transport</keyword>
<proteinExistence type="inferred from homology"/>
<sequence length="584" mass="65149">MQAIVHVPEVWALVASFQPGLYPDIARLCQRIHLHEYHDFQHCKWFVAGSRLVPHPALRYVRRFESSGFGPFYWERGVHGVLRLLACKPGFLAIVTAHAAYFNHIDVLEQVCPSKWSHHSDAYVDRVRRIKKLAWSNSFRNICLADTIEPLDLAAIQGHLAAVALLYRNGYPYSHHALDGAAEMGHLNIVKFLVEQVGMPCTTKTLSRAANKNHSHIVQYLMLHNIQPLPYDFNCGCGNYGEVATDPFAGCVANNMGWPTADAPDIAMTLDAAPLDKAVKNLISEASVVFARLSSGSTSVQDAACAYRSALHTCVRDMECGNELSEVVKASLALLHLCEILYLSNSSTLLPYAFGAWMQEHYGSVELEELDDAFLQLQRHVSLDMSDDDAAYWPTIIQLVVSGNGRKAWELLSRTLSSLHSKYAASLDSIRHLLFHMPTTSSDASFNWAAWHDAIDHLLHNDPLVLSDSHIRLLLELLSGQHLDQHARSWHQLVVAKCLLEDPKSHLSSAATGRRIVQRLETAFPSALPPFEQIVLLLLQYDLTTALDHIHDLSAGMPSIQCWFHEGNLCPLLFRVVLAARSSS</sequence>
<dbReference type="InterPro" id="IPR011502">
    <property type="entry name" value="Nucleoporin_Nup85"/>
</dbReference>
<comment type="caution">
    <text evidence="10">The sequence shown here is derived from an EMBL/GenBank/DDBJ whole genome shotgun (WGS) entry which is preliminary data.</text>
</comment>
<keyword evidence="5 9" id="KW-0653">Protein transport</keyword>
<evidence type="ECO:0000256" key="5">
    <source>
        <dbReference type="ARBA" id="ARBA00022927"/>
    </source>
</evidence>
<evidence type="ECO:0000256" key="3">
    <source>
        <dbReference type="ARBA" id="ARBA00022448"/>
    </source>
</evidence>
<comment type="function">
    <text evidence="9">Functions as a component of the nuclear pore complex (NPC).</text>
</comment>
<dbReference type="EMBL" id="QUSY01000951">
    <property type="protein sequence ID" value="RHY26627.1"/>
    <property type="molecule type" value="Genomic_DNA"/>
</dbReference>
<evidence type="ECO:0000256" key="4">
    <source>
        <dbReference type="ARBA" id="ARBA00022816"/>
    </source>
</evidence>
<dbReference type="SUPFAM" id="SSF48403">
    <property type="entry name" value="Ankyrin repeat"/>
    <property type="match status" value="1"/>
</dbReference>
<dbReference type="GO" id="GO:0031080">
    <property type="term" value="C:nuclear pore outer ring"/>
    <property type="evidence" value="ECO:0007669"/>
    <property type="project" value="TreeGrafter"/>
</dbReference>
<evidence type="ECO:0000256" key="8">
    <source>
        <dbReference type="ARBA" id="ARBA00023242"/>
    </source>
</evidence>
<evidence type="ECO:0000256" key="7">
    <source>
        <dbReference type="ARBA" id="ARBA00023132"/>
    </source>
</evidence>
<dbReference type="GO" id="GO:0006606">
    <property type="term" value="P:protein import into nucleus"/>
    <property type="evidence" value="ECO:0007669"/>
    <property type="project" value="TreeGrafter"/>
</dbReference>
<dbReference type="Proteomes" id="UP000285060">
    <property type="component" value="Unassembled WGS sequence"/>
</dbReference>
<keyword evidence="3 9" id="KW-0813">Transport</keyword>
<dbReference type="GO" id="GO:0045893">
    <property type="term" value="P:positive regulation of DNA-templated transcription"/>
    <property type="evidence" value="ECO:0007669"/>
    <property type="project" value="TreeGrafter"/>
</dbReference>
<dbReference type="AlphaFoldDB" id="A0A3R6YV78"/>
<keyword evidence="11" id="KW-1185">Reference proteome</keyword>
<keyword evidence="7 9" id="KW-0906">Nuclear pore complex</keyword>
<keyword evidence="6 9" id="KW-0811">Translocation</keyword>
<evidence type="ECO:0000256" key="2">
    <source>
        <dbReference type="ARBA" id="ARBA00005573"/>
    </source>
</evidence>
<gene>
    <name evidence="10" type="ORF">DYB32_007444</name>
</gene>
<dbReference type="PANTHER" id="PTHR13373:SF21">
    <property type="entry name" value="NUCLEAR PORE COMPLEX PROTEIN NUP85"/>
    <property type="match status" value="1"/>
</dbReference>
<dbReference type="Gene3D" id="1.25.40.20">
    <property type="entry name" value="Ankyrin repeat-containing domain"/>
    <property type="match status" value="1"/>
</dbReference>
<comment type="similarity">
    <text evidence="2 9">Belongs to the nucleoporin Nup85 family.</text>
</comment>
<organism evidence="10 11">
    <name type="scientific">Aphanomyces invadans</name>
    <dbReference type="NCBI Taxonomy" id="157072"/>
    <lineage>
        <taxon>Eukaryota</taxon>
        <taxon>Sar</taxon>
        <taxon>Stramenopiles</taxon>
        <taxon>Oomycota</taxon>
        <taxon>Saprolegniomycetes</taxon>
        <taxon>Saprolegniales</taxon>
        <taxon>Verrucalvaceae</taxon>
        <taxon>Aphanomyces</taxon>
    </lineage>
</organism>
<evidence type="ECO:0000256" key="6">
    <source>
        <dbReference type="ARBA" id="ARBA00023010"/>
    </source>
</evidence>
<evidence type="ECO:0000256" key="9">
    <source>
        <dbReference type="RuleBase" id="RU365073"/>
    </source>
</evidence>
<evidence type="ECO:0000256" key="1">
    <source>
        <dbReference type="ARBA" id="ARBA00004567"/>
    </source>
</evidence>
<dbReference type="GO" id="GO:0031965">
    <property type="term" value="C:nuclear membrane"/>
    <property type="evidence" value="ECO:0007669"/>
    <property type="project" value="UniProtKB-UniRule"/>
</dbReference>
<dbReference type="VEuPathDB" id="FungiDB:H310_09521"/>
<keyword evidence="8 9" id="KW-0539">Nucleus</keyword>
<reference evidence="10 11" key="1">
    <citation type="submission" date="2018-08" db="EMBL/GenBank/DDBJ databases">
        <title>Aphanomyces genome sequencing and annotation.</title>
        <authorList>
            <person name="Minardi D."/>
            <person name="Oidtmann B."/>
            <person name="Van Der Giezen M."/>
            <person name="Studholme D.J."/>
        </authorList>
    </citation>
    <scope>NUCLEOTIDE SEQUENCE [LARGE SCALE GENOMIC DNA]</scope>
    <source>
        <strain evidence="10 11">NJM0002</strain>
    </source>
</reference>
<protein>
    <recommendedName>
        <fullName evidence="9">Nuclear pore complex protein Nup85</fullName>
    </recommendedName>
</protein>
<evidence type="ECO:0000313" key="11">
    <source>
        <dbReference type="Proteomes" id="UP000285060"/>
    </source>
</evidence>
<dbReference type="VEuPathDB" id="FungiDB:H310_09522"/>
<keyword evidence="9" id="KW-0472">Membrane</keyword>
<dbReference type="InterPro" id="IPR036770">
    <property type="entry name" value="Ankyrin_rpt-contain_sf"/>
</dbReference>
<dbReference type="GO" id="GO:0006406">
    <property type="term" value="P:mRNA export from nucleus"/>
    <property type="evidence" value="ECO:0007669"/>
    <property type="project" value="TreeGrafter"/>
</dbReference>
<comment type="subunit">
    <text evidence="9">Component of the nuclear pore complex (NPC).</text>
</comment>
<evidence type="ECO:0000313" key="10">
    <source>
        <dbReference type="EMBL" id="RHY26627.1"/>
    </source>
</evidence>